<proteinExistence type="predicted"/>
<organism evidence="1">
    <name type="scientific">marine metagenome</name>
    <dbReference type="NCBI Taxonomy" id="408172"/>
    <lineage>
        <taxon>unclassified sequences</taxon>
        <taxon>metagenomes</taxon>
        <taxon>ecological metagenomes</taxon>
    </lineage>
</organism>
<dbReference type="EMBL" id="UINC01039863">
    <property type="protein sequence ID" value="SVB38957.1"/>
    <property type="molecule type" value="Genomic_DNA"/>
</dbReference>
<sequence length="25" mass="2819">MAEFSRDQDLPNILLVYECISPAHG</sequence>
<protein>
    <submittedName>
        <fullName evidence="1">Uncharacterized protein</fullName>
    </submittedName>
</protein>
<name>A0A382DMW6_9ZZZZ</name>
<reference evidence="1" key="1">
    <citation type="submission" date="2018-05" db="EMBL/GenBank/DDBJ databases">
        <authorList>
            <person name="Lanie J.A."/>
            <person name="Ng W.-L."/>
            <person name="Kazmierczak K.M."/>
            <person name="Andrzejewski T.M."/>
            <person name="Davidsen T.M."/>
            <person name="Wayne K.J."/>
            <person name="Tettelin H."/>
            <person name="Glass J.I."/>
            <person name="Rusch D."/>
            <person name="Podicherti R."/>
            <person name="Tsui H.-C.T."/>
            <person name="Winkler M.E."/>
        </authorList>
    </citation>
    <scope>NUCLEOTIDE SEQUENCE</scope>
</reference>
<dbReference type="AlphaFoldDB" id="A0A382DMW6"/>
<accession>A0A382DMW6</accession>
<gene>
    <name evidence="1" type="ORF">METZ01_LOCUS191811</name>
</gene>
<evidence type="ECO:0000313" key="1">
    <source>
        <dbReference type="EMBL" id="SVB38957.1"/>
    </source>
</evidence>